<reference evidence="4" key="1">
    <citation type="submission" date="2012-11" db="EMBL/GenBank/DDBJ databases">
        <authorList>
            <person name="Lucero-Rivera Y.E."/>
            <person name="Tovar-Ramirez D."/>
        </authorList>
    </citation>
    <scope>NUCLEOTIDE SEQUENCE [LARGE SCALE GENOMIC DNA]</scope>
    <source>
        <strain evidence="4">Araruama</strain>
    </source>
</reference>
<protein>
    <recommendedName>
        <fullName evidence="2">HAMP domain-containing protein</fullName>
    </recommendedName>
</protein>
<keyword evidence="1" id="KW-0812">Transmembrane</keyword>
<dbReference type="AlphaFoldDB" id="A0A1V1PE39"/>
<keyword evidence="1" id="KW-1133">Transmembrane helix</keyword>
<dbReference type="GO" id="GO:0016020">
    <property type="term" value="C:membrane"/>
    <property type="evidence" value="ECO:0007669"/>
    <property type="project" value="InterPro"/>
</dbReference>
<dbReference type="PROSITE" id="PS50885">
    <property type="entry name" value="HAMP"/>
    <property type="match status" value="1"/>
</dbReference>
<name>A0A1V1PE39_9BACT</name>
<comment type="caution">
    <text evidence="3">The sequence shown here is derived from an EMBL/GenBank/DDBJ whole genome shotgun (WGS) entry which is preliminary data.</text>
</comment>
<dbReference type="PROSITE" id="PS51257">
    <property type="entry name" value="PROKAR_LIPOPROTEIN"/>
    <property type="match status" value="1"/>
</dbReference>
<keyword evidence="1" id="KW-0472">Membrane</keyword>
<dbReference type="InterPro" id="IPR003660">
    <property type="entry name" value="HAMP_dom"/>
</dbReference>
<dbReference type="Proteomes" id="UP000189670">
    <property type="component" value="Unassembled WGS sequence"/>
</dbReference>
<dbReference type="GO" id="GO:0007165">
    <property type="term" value="P:signal transduction"/>
    <property type="evidence" value="ECO:0007669"/>
    <property type="project" value="InterPro"/>
</dbReference>
<evidence type="ECO:0000313" key="3">
    <source>
        <dbReference type="EMBL" id="ETR73046.1"/>
    </source>
</evidence>
<gene>
    <name evidence="3" type="ORF">OMM_07192</name>
</gene>
<dbReference type="EMBL" id="ATBP01000093">
    <property type="protein sequence ID" value="ETR73046.1"/>
    <property type="molecule type" value="Genomic_DNA"/>
</dbReference>
<evidence type="ECO:0000313" key="4">
    <source>
        <dbReference type="Proteomes" id="UP000189670"/>
    </source>
</evidence>
<feature type="domain" description="HAMP" evidence="2">
    <location>
        <begin position="32"/>
        <end position="84"/>
    </location>
</feature>
<sequence length="100" mass="11451">MNQLKGHIFYRLFYFSIPLLVVIMGCCIVFTHKIAGPIYNMENKLEKLLAGENPPLIVLRKGDELQELADKLNATITTFKDLREKSSKNAASPKWLKQSR</sequence>
<dbReference type="Gene3D" id="6.10.340.10">
    <property type="match status" value="1"/>
</dbReference>
<evidence type="ECO:0000256" key="1">
    <source>
        <dbReference type="SAM" id="Phobius"/>
    </source>
</evidence>
<evidence type="ECO:0000259" key="2">
    <source>
        <dbReference type="PROSITE" id="PS50885"/>
    </source>
</evidence>
<accession>A0A1V1PE39</accession>
<feature type="transmembrane region" description="Helical" evidence="1">
    <location>
        <begin position="12"/>
        <end position="31"/>
    </location>
</feature>
<proteinExistence type="predicted"/>
<organism evidence="3 4">
    <name type="scientific">Candidatus Magnetoglobus multicellularis str. Araruama</name>
    <dbReference type="NCBI Taxonomy" id="890399"/>
    <lineage>
        <taxon>Bacteria</taxon>
        <taxon>Pseudomonadati</taxon>
        <taxon>Thermodesulfobacteriota</taxon>
        <taxon>Desulfobacteria</taxon>
        <taxon>Desulfobacterales</taxon>
        <taxon>Desulfobacteraceae</taxon>
        <taxon>Candidatus Magnetoglobus</taxon>
    </lineage>
</organism>